<dbReference type="InterPro" id="IPR036291">
    <property type="entry name" value="NAD(P)-bd_dom_sf"/>
</dbReference>
<evidence type="ECO:0000259" key="5">
    <source>
        <dbReference type="Pfam" id="PF22725"/>
    </source>
</evidence>
<dbReference type="Proteomes" id="UP001379533">
    <property type="component" value="Chromosome"/>
</dbReference>
<dbReference type="PANTHER" id="PTHR22604:SF105">
    <property type="entry name" value="TRANS-1,2-DIHYDROBENZENE-1,2-DIOL DEHYDROGENASE"/>
    <property type="match status" value="1"/>
</dbReference>
<accession>A0ABZ2K0B8</accession>
<evidence type="ECO:0000313" key="7">
    <source>
        <dbReference type="Proteomes" id="UP001379533"/>
    </source>
</evidence>
<dbReference type="InterPro" id="IPR050984">
    <property type="entry name" value="Gfo/Idh/MocA_domain"/>
</dbReference>
<gene>
    <name evidence="6" type="ORF">LZC95_37745</name>
</gene>
<organism evidence="6 7">
    <name type="scientific">Pendulispora brunnea</name>
    <dbReference type="NCBI Taxonomy" id="2905690"/>
    <lineage>
        <taxon>Bacteria</taxon>
        <taxon>Pseudomonadati</taxon>
        <taxon>Myxococcota</taxon>
        <taxon>Myxococcia</taxon>
        <taxon>Myxococcales</taxon>
        <taxon>Sorangiineae</taxon>
        <taxon>Pendulisporaceae</taxon>
        <taxon>Pendulispora</taxon>
    </lineage>
</organism>
<evidence type="ECO:0000256" key="3">
    <source>
        <dbReference type="SAM" id="MobiDB-lite"/>
    </source>
</evidence>
<proteinExistence type="inferred from homology"/>
<dbReference type="RefSeq" id="WP_394842803.1">
    <property type="nucleotide sequence ID" value="NZ_CP089982.1"/>
</dbReference>
<comment type="similarity">
    <text evidence="1">Belongs to the Gfo/Idh/MocA family.</text>
</comment>
<keyword evidence="7" id="KW-1185">Reference proteome</keyword>
<dbReference type="Gene3D" id="3.30.360.10">
    <property type="entry name" value="Dihydrodipicolinate Reductase, domain 2"/>
    <property type="match status" value="1"/>
</dbReference>
<evidence type="ECO:0000256" key="2">
    <source>
        <dbReference type="ARBA" id="ARBA00023002"/>
    </source>
</evidence>
<sequence>MDSTRKIRYAVAGAGNIAQAAVLPAFEHARENSELAAIISSDPEKRETLATHYGLRHVGSYDQLESILAQGKIDALYIALPNSMHREFTERAARAKVHVLCEKPMAMTEEDCEAMIRACRDANVKLMIAYRLHFEEANLRAIELVKNGTLGPVRLFDSSFAQQVRPGDIRTRAEVGGGALFDTGIYCVNAARAIFRDEPEEVFAYQVSHGDGRFRGVDATTVAVLRFPGERIATFGSSQGAATIDTYRIIGTEGDLRVEPAYTYQGDLTHTLTVGGETRTTIFTKRDQFAPELVAFSRCILEGTEPEPSGEEGLADVRILRAIARAAREGRPVKLGPFHVARRPDLRNEIAKPPVREPKTVNAPSPSLPSNGSVNVRGR</sequence>
<keyword evidence="2" id="KW-0560">Oxidoreductase</keyword>
<dbReference type="SUPFAM" id="SSF51735">
    <property type="entry name" value="NAD(P)-binding Rossmann-fold domains"/>
    <property type="match status" value="1"/>
</dbReference>
<evidence type="ECO:0000256" key="1">
    <source>
        <dbReference type="ARBA" id="ARBA00010928"/>
    </source>
</evidence>
<feature type="domain" description="Gfo/Idh/MocA-like oxidoreductase N-terminal" evidence="4">
    <location>
        <begin position="7"/>
        <end position="130"/>
    </location>
</feature>
<dbReference type="InterPro" id="IPR055170">
    <property type="entry name" value="GFO_IDH_MocA-like_dom"/>
</dbReference>
<dbReference type="PANTHER" id="PTHR22604">
    <property type="entry name" value="OXIDOREDUCTASES"/>
    <property type="match status" value="1"/>
</dbReference>
<reference evidence="6 7" key="1">
    <citation type="submission" date="2021-12" db="EMBL/GenBank/DDBJ databases">
        <title>Discovery of the Pendulisporaceae a myxobacterial family with distinct sporulation behavior and unique specialized metabolism.</title>
        <authorList>
            <person name="Garcia R."/>
            <person name="Popoff A."/>
            <person name="Bader C.D."/>
            <person name="Loehr J."/>
            <person name="Walesch S."/>
            <person name="Walt C."/>
            <person name="Boldt J."/>
            <person name="Bunk B."/>
            <person name="Haeckl F.J.F.P.J."/>
            <person name="Gunesch A.P."/>
            <person name="Birkelbach J."/>
            <person name="Nuebel U."/>
            <person name="Pietschmann T."/>
            <person name="Bach T."/>
            <person name="Mueller R."/>
        </authorList>
    </citation>
    <scope>NUCLEOTIDE SEQUENCE [LARGE SCALE GENOMIC DNA]</scope>
    <source>
        <strain evidence="6 7">MSr12523</strain>
    </source>
</reference>
<evidence type="ECO:0000259" key="4">
    <source>
        <dbReference type="Pfam" id="PF01408"/>
    </source>
</evidence>
<dbReference type="InterPro" id="IPR000683">
    <property type="entry name" value="Gfo/Idh/MocA-like_OxRdtase_N"/>
</dbReference>
<dbReference type="EMBL" id="CP089982">
    <property type="protein sequence ID" value="WXA92186.1"/>
    <property type="molecule type" value="Genomic_DNA"/>
</dbReference>
<evidence type="ECO:0000313" key="6">
    <source>
        <dbReference type="EMBL" id="WXA92186.1"/>
    </source>
</evidence>
<dbReference type="Gene3D" id="3.40.50.720">
    <property type="entry name" value="NAD(P)-binding Rossmann-like Domain"/>
    <property type="match status" value="1"/>
</dbReference>
<protein>
    <submittedName>
        <fullName evidence="6">Gfo/Idh/MocA family oxidoreductase</fullName>
    </submittedName>
</protein>
<name>A0ABZ2K0B8_9BACT</name>
<dbReference type="Pfam" id="PF01408">
    <property type="entry name" value="GFO_IDH_MocA"/>
    <property type="match status" value="1"/>
</dbReference>
<dbReference type="SUPFAM" id="SSF55347">
    <property type="entry name" value="Glyceraldehyde-3-phosphate dehydrogenase-like, C-terminal domain"/>
    <property type="match status" value="1"/>
</dbReference>
<feature type="compositionally biased region" description="Basic and acidic residues" evidence="3">
    <location>
        <begin position="342"/>
        <end position="359"/>
    </location>
</feature>
<feature type="compositionally biased region" description="Polar residues" evidence="3">
    <location>
        <begin position="362"/>
        <end position="379"/>
    </location>
</feature>
<feature type="region of interest" description="Disordered" evidence="3">
    <location>
        <begin position="339"/>
        <end position="379"/>
    </location>
</feature>
<dbReference type="PRINTS" id="PR01775">
    <property type="entry name" value="GLFROXRDTASE"/>
</dbReference>
<feature type="domain" description="GFO/IDH/MocA-like oxidoreductase" evidence="5">
    <location>
        <begin position="140"/>
        <end position="256"/>
    </location>
</feature>
<dbReference type="Pfam" id="PF22725">
    <property type="entry name" value="GFO_IDH_MocA_C3"/>
    <property type="match status" value="1"/>
</dbReference>
<dbReference type="InterPro" id="IPR008354">
    <property type="entry name" value="Glc-Fru_OxRdtase_bac"/>
</dbReference>